<name>A0A0W8I6F3_KOCRO</name>
<proteinExistence type="predicted"/>
<dbReference type="Proteomes" id="UP000053512">
    <property type="component" value="Unassembled WGS sequence"/>
</dbReference>
<gene>
    <name evidence="3" type="ORF">AVL61_15025</name>
</gene>
<reference evidence="4" key="1">
    <citation type="submission" date="2015-12" db="EMBL/GenBank/DDBJ databases">
        <authorList>
            <person name="Nair G.R."/>
            <person name="Kaur G."/>
            <person name="Mayilraj S."/>
        </authorList>
    </citation>
    <scope>NUCLEOTIDE SEQUENCE [LARGE SCALE GENOMIC DNA]</scope>
    <source>
        <strain evidence="4">CD08_4</strain>
    </source>
</reference>
<keyword evidence="1" id="KW-0812">Transmembrane</keyword>
<evidence type="ECO:0000313" key="4">
    <source>
        <dbReference type="Proteomes" id="UP000053512"/>
    </source>
</evidence>
<evidence type="ECO:0000313" key="3">
    <source>
        <dbReference type="EMBL" id="KUG53845.1"/>
    </source>
</evidence>
<accession>A0A0W8I6F3</accession>
<feature type="transmembrane region" description="Helical" evidence="1">
    <location>
        <begin position="19"/>
        <end position="39"/>
    </location>
</feature>
<dbReference type="RefSeq" id="WP_058874866.1">
    <property type="nucleotide sequence ID" value="NZ_LQBK01000037.1"/>
</dbReference>
<dbReference type="AlphaFoldDB" id="A0A0W8I6F3"/>
<organism evidence="3 4">
    <name type="scientific">Kocuria rosea subsp. polaris</name>
    <dbReference type="NCBI Taxonomy" id="136273"/>
    <lineage>
        <taxon>Bacteria</taxon>
        <taxon>Bacillati</taxon>
        <taxon>Actinomycetota</taxon>
        <taxon>Actinomycetes</taxon>
        <taxon>Micrococcales</taxon>
        <taxon>Micrococcaceae</taxon>
        <taxon>Kocuria</taxon>
    </lineage>
</organism>
<keyword evidence="1" id="KW-0472">Membrane</keyword>
<evidence type="ECO:0000259" key="2">
    <source>
        <dbReference type="Pfam" id="PF26526"/>
    </source>
</evidence>
<protein>
    <recommendedName>
        <fullName evidence="2">DUF8175 domain-containing protein</fullName>
    </recommendedName>
</protein>
<dbReference type="EMBL" id="LQBK01000037">
    <property type="protein sequence ID" value="KUG53845.1"/>
    <property type="molecule type" value="Genomic_DNA"/>
</dbReference>
<comment type="caution">
    <text evidence="3">The sequence shown here is derived from an EMBL/GenBank/DDBJ whole genome shotgun (WGS) entry which is preliminary data.</text>
</comment>
<keyword evidence="1" id="KW-1133">Transmembrane helix</keyword>
<evidence type="ECO:0000256" key="1">
    <source>
        <dbReference type="SAM" id="Phobius"/>
    </source>
</evidence>
<dbReference type="InterPro" id="IPR058488">
    <property type="entry name" value="DUF8175"/>
</dbReference>
<dbReference type="Pfam" id="PF26526">
    <property type="entry name" value="DUF8175"/>
    <property type="match status" value="1"/>
</dbReference>
<feature type="domain" description="DUF8175" evidence="2">
    <location>
        <begin position="50"/>
        <end position="242"/>
    </location>
</feature>
<dbReference type="OrthoDB" id="4428031at2"/>
<sequence length="249" mass="26111">MTDQIETDDNNAWWKAPRFLISAVLVALLIVLGVVLWLWPDGEEPTQAAPAPATTAEPVAGGESECGLDASGGTTLTKAPEDVEWTALGAIYAPSSEEHGPGTVDESTGVRSCYSHTPEGALLSVANMLASSNDPQLLLDTLNELAIEGPGKDIAVGQVQQRVSAGDASTVPVEVAGFRLLSYTGERATVEVVLAGDDGNEKTYITTSADLMWQDGDWRFALQDNGGTGPVSGQVSDLNGYIEWGPHDG</sequence>